<name>A0A480AUH4_9BURK</name>
<keyword evidence="1 6" id="KW-0645">Protease</keyword>
<evidence type="ECO:0000256" key="6">
    <source>
        <dbReference type="RuleBase" id="RU003435"/>
    </source>
</evidence>
<dbReference type="GO" id="GO:0006518">
    <property type="term" value="P:peptide metabolic process"/>
    <property type="evidence" value="ECO:0007669"/>
    <property type="project" value="TreeGrafter"/>
</dbReference>
<keyword evidence="2 6" id="KW-0479">Metal-binding</keyword>
<evidence type="ECO:0000256" key="7">
    <source>
        <dbReference type="SAM" id="SignalP"/>
    </source>
</evidence>
<dbReference type="SUPFAM" id="SSF55486">
    <property type="entry name" value="Metalloproteases ('zincins'), catalytic domain"/>
    <property type="match status" value="1"/>
</dbReference>
<keyword evidence="3 6" id="KW-0378">Hydrolase</keyword>
<dbReference type="Pfam" id="PF08439">
    <property type="entry name" value="Peptidase_M3_N"/>
    <property type="match status" value="1"/>
</dbReference>
<dbReference type="GO" id="GO:0004222">
    <property type="term" value="F:metalloendopeptidase activity"/>
    <property type="evidence" value="ECO:0007669"/>
    <property type="project" value="InterPro"/>
</dbReference>
<dbReference type="RefSeq" id="WP_137734237.1">
    <property type="nucleotide sequence ID" value="NZ_BJCL01000009.1"/>
</dbReference>
<sequence>MRHKPVSHLFAAAVLALAATTAPAQTPPPGSADARLVWDLTRLFPNEAAWDAERQAFADGLPPLVALRGTLGRDAASLRTALDRISAADQRLRRLWVYASTQVSTDNGNRRNQERTSLVGSLYGRYASGLAWVDPELQAIGAEKLAAFQAAEPGLKPHAKRIRDALRQAPHTLSPDVEAALAAYNPVLGSFSSTRELLIHADITWPVLTVDGKPVTVNDTGYDALRRHPDRAVRKQGFDAFWGSYGRFENTLGALLAQRVQQGVIHARLRQYPSAAAASLSATEVPEAVLRTLVAEVNNALPSLHRYFKLRQRMLKLPDLHYHDIYPDLVTTSQTYPVDVASALTLAAMRPLGDDYQAELQLALQARTMHVRPAPGKRSGAFATGVYGQPPFIFLNHTDNFESLVTFAHEWGHGMHNVLSQRNQPPETAGYPLFLAEIASTTNEVLLTDHMRKAAATPEERIFVLTQMLERLRASFFRQTMFAEFELAAHDAQQRGEALSGKKFTEMYCGLLRKYHGADAGVMTIDPVVCAEWAYIPHFHRPFYVYAYATSATAAQFFGERILAGEPGAREAYLGVLKAGGSMPPHALLQRAGLDLTSPAPYRVLVQSMNRVMDEVEQLLR</sequence>
<dbReference type="Proteomes" id="UP000301751">
    <property type="component" value="Unassembled WGS sequence"/>
</dbReference>
<dbReference type="OrthoDB" id="9766487at2"/>
<dbReference type="Pfam" id="PF01432">
    <property type="entry name" value="Peptidase_M3"/>
    <property type="match status" value="1"/>
</dbReference>
<comment type="caution">
    <text evidence="10">The sequence shown here is derived from an EMBL/GenBank/DDBJ whole genome shotgun (WGS) entry which is preliminary data.</text>
</comment>
<dbReference type="GO" id="GO:0046872">
    <property type="term" value="F:metal ion binding"/>
    <property type="evidence" value="ECO:0007669"/>
    <property type="project" value="UniProtKB-UniRule"/>
</dbReference>
<keyword evidence="5 6" id="KW-0482">Metalloprotease</keyword>
<comment type="similarity">
    <text evidence="6">Belongs to the peptidase M3 family.</text>
</comment>
<evidence type="ECO:0000313" key="10">
    <source>
        <dbReference type="EMBL" id="GCL64520.1"/>
    </source>
</evidence>
<dbReference type="InterPro" id="IPR001567">
    <property type="entry name" value="Pept_M3A_M3B_dom"/>
</dbReference>
<organism evidence="10 11">
    <name type="scientific">Pseudaquabacterium pictum</name>
    <dbReference type="NCBI Taxonomy" id="2315236"/>
    <lineage>
        <taxon>Bacteria</taxon>
        <taxon>Pseudomonadati</taxon>
        <taxon>Pseudomonadota</taxon>
        <taxon>Betaproteobacteria</taxon>
        <taxon>Burkholderiales</taxon>
        <taxon>Sphaerotilaceae</taxon>
        <taxon>Pseudaquabacterium</taxon>
    </lineage>
</organism>
<keyword evidence="7" id="KW-0732">Signal</keyword>
<feature type="domain" description="Oligopeptidase F N-terminal" evidence="9">
    <location>
        <begin position="136"/>
        <end position="204"/>
    </location>
</feature>
<evidence type="ECO:0000256" key="1">
    <source>
        <dbReference type="ARBA" id="ARBA00022670"/>
    </source>
</evidence>
<gene>
    <name evidence="10" type="primary">yjbG</name>
    <name evidence="10" type="ORF">AQPW35_36010</name>
</gene>
<keyword evidence="4 6" id="KW-0862">Zinc</keyword>
<dbReference type="Gene3D" id="1.20.140.70">
    <property type="entry name" value="Oligopeptidase f, N-terminal domain"/>
    <property type="match status" value="1"/>
</dbReference>
<feature type="domain" description="Peptidase M3A/M3B catalytic" evidence="8">
    <location>
        <begin position="225"/>
        <end position="602"/>
    </location>
</feature>
<feature type="chain" id="PRO_5019830910" evidence="7">
    <location>
        <begin position="25"/>
        <end position="621"/>
    </location>
</feature>
<reference evidence="11" key="1">
    <citation type="submission" date="2019-03" db="EMBL/GenBank/DDBJ databases">
        <title>Aquabacterium pictum sp.nov., the first bacteriochlorophyll a-containing freshwater bacterium in the genus Aquabacterium of the class Betaproteobacteria.</title>
        <authorList>
            <person name="Hirose S."/>
            <person name="Tank M."/>
            <person name="Hara E."/>
            <person name="Tamaki H."/>
            <person name="Takaichi S."/>
            <person name="Haruta S."/>
            <person name="Hanada S."/>
        </authorList>
    </citation>
    <scope>NUCLEOTIDE SEQUENCE [LARGE SCALE GENOMIC DNA]</scope>
    <source>
        <strain evidence="11">W35</strain>
    </source>
</reference>
<evidence type="ECO:0000256" key="4">
    <source>
        <dbReference type="ARBA" id="ARBA00022833"/>
    </source>
</evidence>
<dbReference type="AlphaFoldDB" id="A0A480AUH4"/>
<keyword evidence="11" id="KW-1185">Reference proteome</keyword>
<dbReference type="InterPro" id="IPR045090">
    <property type="entry name" value="Pept_M3A_M3B"/>
</dbReference>
<dbReference type="Gene3D" id="1.10.1370.20">
    <property type="entry name" value="Oligoendopeptidase f, C-terminal domain"/>
    <property type="match status" value="1"/>
</dbReference>
<dbReference type="EMBL" id="BJCL01000009">
    <property type="protein sequence ID" value="GCL64520.1"/>
    <property type="molecule type" value="Genomic_DNA"/>
</dbReference>
<proteinExistence type="inferred from homology"/>
<dbReference type="PANTHER" id="PTHR11804:SF84">
    <property type="entry name" value="SACCHAROLYSIN"/>
    <property type="match status" value="1"/>
</dbReference>
<evidence type="ECO:0000256" key="3">
    <source>
        <dbReference type="ARBA" id="ARBA00022801"/>
    </source>
</evidence>
<evidence type="ECO:0000256" key="5">
    <source>
        <dbReference type="ARBA" id="ARBA00023049"/>
    </source>
</evidence>
<comment type="cofactor">
    <cofactor evidence="6">
        <name>Zn(2+)</name>
        <dbReference type="ChEBI" id="CHEBI:29105"/>
    </cofactor>
    <text evidence="6">Binds 1 zinc ion.</text>
</comment>
<dbReference type="PANTHER" id="PTHR11804">
    <property type="entry name" value="PROTEASE M3 THIMET OLIGOPEPTIDASE-RELATED"/>
    <property type="match status" value="1"/>
</dbReference>
<dbReference type="InterPro" id="IPR042088">
    <property type="entry name" value="OligoPept_F_C"/>
</dbReference>
<dbReference type="GO" id="GO:0006508">
    <property type="term" value="P:proteolysis"/>
    <property type="evidence" value="ECO:0007669"/>
    <property type="project" value="UniProtKB-KW"/>
</dbReference>
<dbReference type="InterPro" id="IPR013647">
    <property type="entry name" value="OligopepF_N_dom"/>
</dbReference>
<feature type="signal peptide" evidence="7">
    <location>
        <begin position="1"/>
        <end position="24"/>
    </location>
</feature>
<evidence type="ECO:0000313" key="11">
    <source>
        <dbReference type="Proteomes" id="UP000301751"/>
    </source>
</evidence>
<evidence type="ECO:0000256" key="2">
    <source>
        <dbReference type="ARBA" id="ARBA00022723"/>
    </source>
</evidence>
<evidence type="ECO:0000259" key="8">
    <source>
        <dbReference type="Pfam" id="PF01432"/>
    </source>
</evidence>
<protein>
    <submittedName>
        <fullName evidence="10">Oligoendopeptidase F</fullName>
    </submittedName>
</protein>
<dbReference type="CDD" id="cd09608">
    <property type="entry name" value="M3B_PepF"/>
    <property type="match status" value="1"/>
</dbReference>
<dbReference type="Gene3D" id="1.10.287.830">
    <property type="entry name" value="putative peptidase helix hairpin domain like"/>
    <property type="match status" value="1"/>
</dbReference>
<accession>A0A480AUH4</accession>
<evidence type="ECO:0000259" key="9">
    <source>
        <dbReference type="Pfam" id="PF08439"/>
    </source>
</evidence>